<protein>
    <submittedName>
        <fullName evidence="1">Copper chaperone PCu(A)C</fullName>
    </submittedName>
</protein>
<dbReference type="InterPro" id="IPR007410">
    <property type="entry name" value="LpqE-like"/>
</dbReference>
<sequence>MPVLIHGGRTPVTATLRPFRPARVAAAAVAVGAALALSACGSGQIAQTATQVAAINGNGADQANIQLRNVHVLFPTGPEFRLEEGGRAELVFTAINTSATEADRLVSIETEDAAEVVVEGAPASGVEIAPQASVTGGVPAGQLTDPESEELSVTLEDLSDQVRPGLTVPATFVFENAGEVRVDVPVDAGPVTPRAE</sequence>
<evidence type="ECO:0000313" key="2">
    <source>
        <dbReference type="Proteomes" id="UP000825228"/>
    </source>
</evidence>
<evidence type="ECO:0000313" key="1">
    <source>
        <dbReference type="EMBL" id="MBY6368699.1"/>
    </source>
</evidence>
<dbReference type="Pfam" id="PF04314">
    <property type="entry name" value="PCuAC"/>
    <property type="match status" value="1"/>
</dbReference>
<proteinExistence type="predicted"/>
<dbReference type="InterPro" id="IPR036182">
    <property type="entry name" value="PCuAC_sf"/>
</dbReference>
<dbReference type="EMBL" id="JABUBU010000035">
    <property type="protein sequence ID" value="MBY6368699.1"/>
    <property type="molecule type" value="Genomic_DNA"/>
</dbReference>
<dbReference type="Proteomes" id="UP000825228">
    <property type="component" value="Unassembled WGS sequence"/>
</dbReference>
<keyword evidence="2" id="KW-1185">Reference proteome</keyword>
<reference evidence="1 2" key="1">
    <citation type="submission" date="2020-06" db="EMBL/GenBank/DDBJ databases">
        <title>Taxonomy, biology and ecology of Rhodococcus bacteria occurring in California pistachio and other woody hosts as revealed by genome sequence analyses.</title>
        <authorList>
            <person name="Gai Y."/>
            <person name="Riely B."/>
        </authorList>
    </citation>
    <scope>NUCLEOTIDE SEQUENCE [LARGE SCALE GENOMIC DNA]</scope>
    <source>
        <strain evidence="1 2">BP-281</strain>
    </source>
</reference>
<name>A0ABS7P8E6_9NOCA</name>
<organism evidence="1 2">
    <name type="scientific">Rhodococcoides corynebacterioides</name>
    <dbReference type="NCBI Taxonomy" id="53972"/>
    <lineage>
        <taxon>Bacteria</taxon>
        <taxon>Bacillati</taxon>
        <taxon>Actinomycetota</taxon>
        <taxon>Actinomycetes</taxon>
        <taxon>Mycobacteriales</taxon>
        <taxon>Nocardiaceae</taxon>
        <taxon>Rhodococcoides</taxon>
    </lineage>
</organism>
<gene>
    <name evidence="1" type="ORF">HQ603_18280</name>
</gene>
<dbReference type="Gene3D" id="2.60.40.1890">
    <property type="entry name" value="PCu(A)C copper chaperone"/>
    <property type="match status" value="1"/>
</dbReference>
<accession>A0ABS7P8E6</accession>
<dbReference type="SUPFAM" id="SSF110087">
    <property type="entry name" value="DR1885-like metal-binding protein"/>
    <property type="match status" value="1"/>
</dbReference>
<comment type="caution">
    <text evidence="1">The sequence shown here is derived from an EMBL/GenBank/DDBJ whole genome shotgun (WGS) entry which is preliminary data.</text>
</comment>